<sequence length="131" mass="14501">MQKQHHRTPYFMKEPASQTNSEAKFLGPARSLGFLNLDRTGRSDQKGLSYRLQTSLRHIRNRRRACCSASTLAFNSETFGPLATFGALGSSVREADLGDFFAVPSDKTDRAASIKRSKNKDLSSADGSLTW</sequence>
<name>A0AAW0K0R7_QUESU</name>
<evidence type="ECO:0000313" key="2">
    <source>
        <dbReference type="Proteomes" id="UP000237347"/>
    </source>
</evidence>
<dbReference type="AlphaFoldDB" id="A0AAW0K0R7"/>
<dbReference type="Proteomes" id="UP000237347">
    <property type="component" value="Unassembled WGS sequence"/>
</dbReference>
<organism evidence="1 2">
    <name type="scientific">Quercus suber</name>
    <name type="common">Cork oak</name>
    <dbReference type="NCBI Taxonomy" id="58331"/>
    <lineage>
        <taxon>Eukaryota</taxon>
        <taxon>Viridiplantae</taxon>
        <taxon>Streptophyta</taxon>
        <taxon>Embryophyta</taxon>
        <taxon>Tracheophyta</taxon>
        <taxon>Spermatophyta</taxon>
        <taxon>Magnoliopsida</taxon>
        <taxon>eudicotyledons</taxon>
        <taxon>Gunneridae</taxon>
        <taxon>Pentapetalae</taxon>
        <taxon>rosids</taxon>
        <taxon>fabids</taxon>
        <taxon>Fagales</taxon>
        <taxon>Fagaceae</taxon>
        <taxon>Quercus</taxon>
    </lineage>
</organism>
<accession>A0AAW0K0R7</accession>
<protein>
    <submittedName>
        <fullName evidence="1">Uncharacterized protein</fullName>
    </submittedName>
</protein>
<keyword evidence="2" id="KW-1185">Reference proteome</keyword>
<dbReference type="EMBL" id="PKMF04000425">
    <property type="protein sequence ID" value="KAK7832434.1"/>
    <property type="molecule type" value="Genomic_DNA"/>
</dbReference>
<reference evidence="1 2" key="1">
    <citation type="journal article" date="2018" name="Sci. Data">
        <title>The draft genome sequence of cork oak.</title>
        <authorList>
            <person name="Ramos A.M."/>
            <person name="Usie A."/>
            <person name="Barbosa P."/>
            <person name="Barros P.M."/>
            <person name="Capote T."/>
            <person name="Chaves I."/>
            <person name="Simoes F."/>
            <person name="Abreu I."/>
            <person name="Carrasquinho I."/>
            <person name="Faro C."/>
            <person name="Guimaraes J.B."/>
            <person name="Mendonca D."/>
            <person name="Nobrega F."/>
            <person name="Rodrigues L."/>
            <person name="Saibo N.J.M."/>
            <person name="Varela M.C."/>
            <person name="Egas C."/>
            <person name="Matos J."/>
            <person name="Miguel C.M."/>
            <person name="Oliveira M.M."/>
            <person name="Ricardo C.P."/>
            <person name="Goncalves S."/>
        </authorList>
    </citation>
    <scope>NUCLEOTIDE SEQUENCE [LARGE SCALE GENOMIC DNA]</scope>
    <source>
        <strain evidence="2">cv. HL8</strain>
    </source>
</reference>
<comment type="caution">
    <text evidence="1">The sequence shown here is derived from an EMBL/GenBank/DDBJ whole genome shotgun (WGS) entry which is preliminary data.</text>
</comment>
<evidence type="ECO:0000313" key="1">
    <source>
        <dbReference type="EMBL" id="KAK7832434.1"/>
    </source>
</evidence>
<proteinExistence type="predicted"/>
<gene>
    <name evidence="1" type="ORF">CFP56_026536</name>
</gene>